<evidence type="ECO:0000313" key="6">
    <source>
        <dbReference type="EMBL" id="OYR21503.1"/>
    </source>
</evidence>
<comment type="caution">
    <text evidence="6">The sequence shown here is derived from an EMBL/GenBank/DDBJ whole genome shotgun (WGS) entry which is preliminary data.</text>
</comment>
<dbReference type="Gene3D" id="3.40.50.300">
    <property type="entry name" value="P-loop containing nucleotide triphosphate hydrolases"/>
    <property type="match status" value="1"/>
</dbReference>
<dbReference type="EMBL" id="NNRL01000084">
    <property type="protein sequence ID" value="OYR21503.1"/>
    <property type="molecule type" value="Genomic_DNA"/>
</dbReference>
<evidence type="ECO:0000256" key="1">
    <source>
        <dbReference type="ARBA" id="ARBA00022741"/>
    </source>
</evidence>
<proteinExistence type="predicted"/>
<evidence type="ECO:0000256" key="4">
    <source>
        <dbReference type="ARBA" id="ARBA00022840"/>
    </source>
</evidence>
<gene>
    <name evidence="6" type="ORF">CEV33_4739</name>
</gene>
<protein>
    <submittedName>
        <fullName evidence="6">UvrD/REP helicase N-terminal domain protein</fullName>
    </submittedName>
</protein>
<evidence type="ECO:0000259" key="5">
    <source>
        <dbReference type="Pfam" id="PF00580"/>
    </source>
</evidence>
<dbReference type="Pfam" id="PF00580">
    <property type="entry name" value="UvrD-helicase"/>
    <property type="match status" value="1"/>
</dbReference>
<keyword evidence="2" id="KW-0378">Hydrolase</keyword>
<organism evidence="6 7">
    <name type="scientific">Brucella grignonensis</name>
    <dbReference type="NCBI Taxonomy" id="94627"/>
    <lineage>
        <taxon>Bacteria</taxon>
        <taxon>Pseudomonadati</taxon>
        <taxon>Pseudomonadota</taxon>
        <taxon>Alphaproteobacteria</taxon>
        <taxon>Hyphomicrobiales</taxon>
        <taxon>Brucellaceae</taxon>
        <taxon>Brucella/Ochrobactrum group</taxon>
        <taxon>Brucella</taxon>
    </lineage>
</organism>
<dbReference type="InterPro" id="IPR014016">
    <property type="entry name" value="UvrD-like_ATP-bd"/>
</dbReference>
<reference evidence="6 7" key="1">
    <citation type="submission" date="2017-07" db="EMBL/GenBank/DDBJ databases">
        <title>Phylogenetic study on the rhizospheric bacterium Ochrobactrum sp. A44.</title>
        <authorList>
            <person name="Krzyzanowska D.M."/>
            <person name="Ossowicki A."/>
            <person name="Rajewska M."/>
            <person name="Maciag T."/>
            <person name="Kaczynski Z."/>
            <person name="Czerwicka M."/>
            <person name="Jafra S."/>
        </authorList>
    </citation>
    <scope>NUCLEOTIDE SEQUENCE [LARGE SCALE GENOMIC DNA]</scope>
    <source>
        <strain evidence="6 7">OgA9a</strain>
    </source>
</reference>
<feature type="non-terminal residue" evidence="6">
    <location>
        <position position="99"/>
    </location>
</feature>
<dbReference type="AlphaFoldDB" id="A0A256G343"/>
<name>A0A256G343_9HYPH</name>
<sequence length="99" mass="10646">MDLFARELLMPRATAKTLHLDHAMTSVEIADQVGAPRAAIVQQLLDALLLPVVEPEAEREHIERPLNGEQKAAAEHSGTAYLLEAGPGTGKTQTLVGRV</sequence>
<accession>A0A256G343</accession>
<keyword evidence="3 6" id="KW-0347">Helicase</keyword>
<evidence type="ECO:0000256" key="3">
    <source>
        <dbReference type="ARBA" id="ARBA00022806"/>
    </source>
</evidence>
<keyword evidence="4" id="KW-0067">ATP-binding</keyword>
<dbReference type="InterPro" id="IPR027417">
    <property type="entry name" value="P-loop_NTPase"/>
</dbReference>
<keyword evidence="1" id="KW-0547">Nucleotide-binding</keyword>
<dbReference type="Proteomes" id="UP000216478">
    <property type="component" value="Unassembled WGS sequence"/>
</dbReference>
<evidence type="ECO:0000313" key="7">
    <source>
        <dbReference type="Proteomes" id="UP000216478"/>
    </source>
</evidence>
<dbReference type="SUPFAM" id="SSF52540">
    <property type="entry name" value="P-loop containing nucleoside triphosphate hydrolases"/>
    <property type="match status" value="1"/>
</dbReference>
<feature type="domain" description="UvrD-like helicase ATP-binding" evidence="5">
    <location>
        <begin position="66"/>
        <end position="99"/>
    </location>
</feature>
<dbReference type="GO" id="GO:0016787">
    <property type="term" value="F:hydrolase activity"/>
    <property type="evidence" value="ECO:0007669"/>
    <property type="project" value="UniProtKB-KW"/>
</dbReference>
<evidence type="ECO:0000256" key="2">
    <source>
        <dbReference type="ARBA" id="ARBA00022801"/>
    </source>
</evidence>
<dbReference type="GO" id="GO:0004386">
    <property type="term" value="F:helicase activity"/>
    <property type="evidence" value="ECO:0007669"/>
    <property type="project" value="UniProtKB-KW"/>
</dbReference>
<dbReference type="GO" id="GO:0005524">
    <property type="term" value="F:ATP binding"/>
    <property type="evidence" value="ECO:0007669"/>
    <property type="project" value="UniProtKB-KW"/>
</dbReference>
<keyword evidence="7" id="KW-1185">Reference proteome</keyword>